<dbReference type="InterPro" id="IPR010286">
    <property type="entry name" value="METTL16/RlmF"/>
</dbReference>
<feature type="compositionally biased region" description="Basic and acidic residues" evidence="7">
    <location>
        <begin position="14"/>
        <end position="30"/>
    </location>
</feature>
<evidence type="ECO:0000256" key="4">
    <source>
        <dbReference type="ARBA" id="ARBA00022679"/>
    </source>
</evidence>
<dbReference type="GO" id="GO:0005737">
    <property type="term" value="C:cytoplasm"/>
    <property type="evidence" value="ECO:0007669"/>
    <property type="project" value="UniProtKB-SubCell"/>
</dbReference>
<feature type="region of interest" description="Disordered" evidence="7">
    <location>
        <begin position="1"/>
        <end position="65"/>
    </location>
</feature>
<keyword evidence="2 6" id="KW-0698">rRNA processing</keyword>
<evidence type="ECO:0000313" key="8">
    <source>
        <dbReference type="EMBL" id="NMH66209.1"/>
    </source>
</evidence>
<dbReference type="Gene3D" id="3.40.50.150">
    <property type="entry name" value="Vaccinia Virus protein VP39"/>
    <property type="match status" value="1"/>
</dbReference>
<dbReference type="Proteomes" id="UP000737113">
    <property type="component" value="Unassembled WGS sequence"/>
</dbReference>
<dbReference type="GO" id="GO:0070475">
    <property type="term" value="P:rRNA base methylation"/>
    <property type="evidence" value="ECO:0007669"/>
    <property type="project" value="TreeGrafter"/>
</dbReference>
<dbReference type="CDD" id="cd02440">
    <property type="entry name" value="AdoMet_MTases"/>
    <property type="match status" value="1"/>
</dbReference>
<comment type="caution">
    <text evidence="8">The sequence shown here is derived from an EMBL/GenBank/DDBJ whole genome shotgun (WGS) entry which is preliminary data.</text>
</comment>
<dbReference type="EC" id="2.1.1.181" evidence="6"/>
<name>A0A972G2W7_9GAMM</name>
<dbReference type="PIRSF" id="PIRSF029038">
    <property type="entry name" value="Mtase_YbiN_prd"/>
    <property type="match status" value="1"/>
</dbReference>
<dbReference type="RefSeq" id="WP_169564931.1">
    <property type="nucleotide sequence ID" value="NZ_JAAXYH010000010.1"/>
</dbReference>
<keyword evidence="1 6" id="KW-0963">Cytoplasm</keyword>
<organism evidence="8 9">
    <name type="scientific">Shewanella salipaludis</name>
    <dbReference type="NCBI Taxonomy" id="2723052"/>
    <lineage>
        <taxon>Bacteria</taxon>
        <taxon>Pseudomonadati</taxon>
        <taxon>Pseudomonadota</taxon>
        <taxon>Gammaproteobacteria</taxon>
        <taxon>Alteromonadales</taxon>
        <taxon>Shewanellaceae</taxon>
        <taxon>Shewanella</taxon>
    </lineage>
</organism>
<keyword evidence="5 6" id="KW-0949">S-adenosyl-L-methionine</keyword>
<feature type="compositionally biased region" description="Polar residues" evidence="7">
    <location>
        <begin position="1"/>
        <end position="13"/>
    </location>
</feature>
<keyword evidence="9" id="KW-1185">Reference proteome</keyword>
<gene>
    <name evidence="6 8" type="primary">rlmF</name>
    <name evidence="8" type="ORF">HC757_13675</name>
</gene>
<dbReference type="HAMAP" id="MF_01848">
    <property type="entry name" value="23SrRNA_methyltr_F"/>
    <property type="match status" value="1"/>
</dbReference>
<keyword evidence="3 6" id="KW-0489">Methyltransferase</keyword>
<dbReference type="PANTHER" id="PTHR13393:SF0">
    <property type="entry name" value="RNA N6-ADENOSINE-METHYLTRANSFERASE METTL16"/>
    <property type="match status" value="1"/>
</dbReference>
<proteinExistence type="inferred from homology"/>
<comment type="catalytic activity">
    <reaction evidence="6">
        <text>adenosine(1618) in 23S rRNA + S-adenosyl-L-methionine = N(6)-methyladenosine(1618) in 23S rRNA + S-adenosyl-L-homocysteine + H(+)</text>
        <dbReference type="Rhea" id="RHEA:16497"/>
        <dbReference type="Rhea" id="RHEA-COMP:10229"/>
        <dbReference type="Rhea" id="RHEA-COMP:10231"/>
        <dbReference type="ChEBI" id="CHEBI:15378"/>
        <dbReference type="ChEBI" id="CHEBI:57856"/>
        <dbReference type="ChEBI" id="CHEBI:59789"/>
        <dbReference type="ChEBI" id="CHEBI:74411"/>
        <dbReference type="ChEBI" id="CHEBI:74449"/>
        <dbReference type="EC" id="2.1.1.181"/>
    </reaction>
</comment>
<keyword evidence="4 6" id="KW-0808">Transferase</keyword>
<comment type="similarity">
    <text evidence="6">Belongs to the methyltransferase superfamily. METTL16/RlmF family.</text>
</comment>
<dbReference type="Pfam" id="PF05971">
    <property type="entry name" value="Methyltransf_10"/>
    <property type="match status" value="1"/>
</dbReference>
<evidence type="ECO:0000256" key="3">
    <source>
        <dbReference type="ARBA" id="ARBA00022603"/>
    </source>
</evidence>
<accession>A0A972G2W7</accession>
<comment type="subcellular location">
    <subcellularLocation>
        <location evidence="6">Cytoplasm</location>
    </subcellularLocation>
</comment>
<dbReference type="SUPFAM" id="SSF53335">
    <property type="entry name" value="S-adenosyl-L-methionine-dependent methyltransferases"/>
    <property type="match status" value="1"/>
</dbReference>
<reference evidence="8" key="1">
    <citation type="submission" date="2020-04" db="EMBL/GenBank/DDBJ databases">
        <title>Description of Shewanella salipaludis sp. nov., isolated from a salt marsh.</title>
        <authorList>
            <person name="Park S."/>
            <person name="Yoon J.-H."/>
        </authorList>
    </citation>
    <scope>NUCLEOTIDE SEQUENCE</scope>
    <source>
        <strain evidence="8">SHSM-M6</strain>
    </source>
</reference>
<evidence type="ECO:0000256" key="2">
    <source>
        <dbReference type="ARBA" id="ARBA00022552"/>
    </source>
</evidence>
<dbReference type="PANTHER" id="PTHR13393">
    <property type="entry name" value="SAM-DEPENDENT METHYLTRANSFERASE"/>
    <property type="match status" value="1"/>
</dbReference>
<protein>
    <recommendedName>
        <fullName evidence="6">Ribosomal RNA large subunit methyltransferase F</fullName>
        <ecNumber evidence="6">2.1.1.181</ecNumber>
    </recommendedName>
    <alternativeName>
        <fullName evidence="6">23S rRNA mA1618 methyltransferase</fullName>
    </alternativeName>
    <alternativeName>
        <fullName evidence="6">rRNA adenine N-6-methyltransferase</fullName>
    </alternativeName>
</protein>
<dbReference type="NCBIfam" id="NF008725">
    <property type="entry name" value="PRK11727.1"/>
    <property type="match status" value="1"/>
</dbReference>
<dbReference type="InterPro" id="IPR016909">
    <property type="entry name" value="rRNA_lsu_MeTfrase_F"/>
</dbReference>
<evidence type="ECO:0000256" key="1">
    <source>
        <dbReference type="ARBA" id="ARBA00022490"/>
    </source>
</evidence>
<dbReference type="EMBL" id="JAAXYH010000010">
    <property type="protein sequence ID" value="NMH66209.1"/>
    <property type="molecule type" value="Genomic_DNA"/>
</dbReference>
<evidence type="ECO:0000256" key="6">
    <source>
        <dbReference type="HAMAP-Rule" id="MF_01848"/>
    </source>
</evidence>
<dbReference type="GO" id="GO:0052907">
    <property type="term" value="F:23S rRNA (adenine(1618)-N(6))-methyltransferase activity"/>
    <property type="evidence" value="ECO:0007669"/>
    <property type="project" value="UniProtKB-EC"/>
</dbReference>
<evidence type="ECO:0000313" key="9">
    <source>
        <dbReference type="Proteomes" id="UP000737113"/>
    </source>
</evidence>
<dbReference type="AlphaFoldDB" id="A0A972G2W7"/>
<feature type="compositionally biased region" description="Basic residues" evidence="7">
    <location>
        <begin position="53"/>
        <end position="65"/>
    </location>
</feature>
<evidence type="ECO:0000256" key="7">
    <source>
        <dbReference type="SAM" id="MobiDB-lite"/>
    </source>
</evidence>
<sequence length="370" mass="40879">MHTKAANSKSRTSTPDRDKRKRTEANRPAEPKSGTKTRPKIASRPKTNTQTKAKTKANKGLHPRNLHNQGYDFPALIQASGPLAAHVRPTPYGEASIDFGDPAAVKALNAALLKHSYGILDWDIPAGFLCPPIPGRVDYLHHVADLLAQGGKPPKGQKIRVLDIGTGANGVYPLLGIASYGWQFVASDIDEIALANVARIATANPKIQTRLELRLQREKQAIFEGIIGMDERFDLTICNPPFHASLAEASAGTQRKLANLRHNRGESRPQESKAVLNFGGRQAELWCEGGERRFLQQMLQESAGFGSQCLWFSSLVSKADNLKPCYRLLAKLGAKEVQTLEMRQGNKITRVLAWSFLSEPQRQLWGKLRR</sequence>
<evidence type="ECO:0000256" key="5">
    <source>
        <dbReference type="ARBA" id="ARBA00022691"/>
    </source>
</evidence>
<comment type="function">
    <text evidence="6">Specifically methylates the adenine in position 1618 of 23S rRNA.</text>
</comment>
<dbReference type="InterPro" id="IPR029063">
    <property type="entry name" value="SAM-dependent_MTases_sf"/>
</dbReference>